<proteinExistence type="predicted"/>
<comment type="caution">
    <text evidence="1">The sequence shown here is derived from an EMBL/GenBank/DDBJ whole genome shotgun (WGS) entry which is preliminary data.</text>
</comment>
<protein>
    <submittedName>
        <fullName evidence="1">Uncharacterized protein</fullName>
    </submittedName>
</protein>
<gene>
    <name evidence="1" type="ORF">BJP25_05540</name>
</gene>
<name>A0A1Q9LBZ5_9PSEU</name>
<dbReference type="EMBL" id="MKQR01000032">
    <property type="protein sequence ID" value="OLR89539.1"/>
    <property type="molecule type" value="Genomic_DNA"/>
</dbReference>
<evidence type="ECO:0000313" key="1">
    <source>
        <dbReference type="EMBL" id="OLR89539.1"/>
    </source>
</evidence>
<organism evidence="1 2">
    <name type="scientific">Actinokineospora bangkokensis</name>
    <dbReference type="NCBI Taxonomy" id="1193682"/>
    <lineage>
        <taxon>Bacteria</taxon>
        <taxon>Bacillati</taxon>
        <taxon>Actinomycetota</taxon>
        <taxon>Actinomycetes</taxon>
        <taxon>Pseudonocardiales</taxon>
        <taxon>Pseudonocardiaceae</taxon>
        <taxon>Actinokineospora</taxon>
    </lineage>
</organism>
<evidence type="ECO:0000313" key="2">
    <source>
        <dbReference type="Proteomes" id="UP000186040"/>
    </source>
</evidence>
<accession>A0A1Q9LBZ5</accession>
<keyword evidence="2" id="KW-1185">Reference proteome</keyword>
<reference evidence="1 2" key="1">
    <citation type="submission" date="2016-10" db="EMBL/GenBank/DDBJ databases">
        <title>The Draft Genome Sequence of Actinokineospora bangkokensis 44EHWT reveals the biosynthetic pathway of antifungal compounds Thailandins with unusual extender unit butylmalonyl-CoA.</title>
        <authorList>
            <person name="Greule A."/>
            <person name="Intra B."/>
            <person name="Flemming S."/>
            <person name="Rommel M.G."/>
            <person name="Panbangred W."/>
            <person name="Bechthold A."/>
        </authorList>
    </citation>
    <scope>NUCLEOTIDE SEQUENCE [LARGE SCALE GENOMIC DNA]</scope>
    <source>
        <strain evidence="1 2">44EHW</strain>
    </source>
</reference>
<dbReference type="AlphaFoldDB" id="A0A1Q9LBZ5"/>
<sequence>MLGLSISFGCLVQIDGDRACVLQKAIETATPPIEEFFSCGRKFSMTEVGFRRIEPVGGLFSYLLHQVDDAASSLSQLVDVDCIALAQDCSPHGLVSGYLVTKRWQGQMVTASLADLYPRSESRWQRREPLYLSPGGLVHQAAHHRLAQRLAGTLVRGESPGFIEMYECYLALVKLGCGLGWVGTGVGFPESRDVPRGSGGRLRSSVGPHPACRAVLVQRSAAAPRLFPSDLA</sequence>
<dbReference type="Proteomes" id="UP000186040">
    <property type="component" value="Unassembled WGS sequence"/>
</dbReference>